<dbReference type="GO" id="GO:0035869">
    <property type="term" value="C:ciliary transition zone"/>
    <property type="evidence" value="ECO:0000318"/>
    <property type="project" value="GO_Central"/>
</dbReference>
<feature type="repeat" description="ARM" evidence="1">
    <location>
        <begin position="593"/>
        <end position="633"/>
    </location>
</feature>
<protein>
    <submittedName>
        <fullName evidence="4">Kinesin-associated protein 3-like isoform X1</fullName>
    </submittedName>
    <submittedName>
        <fullName evidence="5">Kinesin-associated protein 3-like isoform X2</fullName>
    </submittedName>
</protein>
<dbReference type="RefSeq" id="XP_035685087.1">
    <property type="nucleotide sequence ID" value="XM_035829194.1"/>
</dbReference>
<keyword evidence="3" id="KW-1185">Reference proteome</keyword>
<dbReference type="OrthoDB" id="10265679at2759"/>
<evidence type="ECO:0000313" key="3">
    <source>
        <dbReference type="Proteomes" id="UP000001554"/>
    </source>
</evidence>
<dbReference type="GO" id="GO:0019894">
    <property type="term" value="F:kinesin binding"/>
    <property type="evidence" value="ECO:0007669"/>
    <property type="project" value="InterPro"/>
</dbReference>
<dbReference type="Proteomes" id="UP000001554">
    <property type="component" value="Chromosome 8"/>
</dbReference>
<dbReference type="KEGG" id="bfo:118421714"/>
<dbReference type="GO" id="GO:0007018">
    <property type="term" value="P:microtubule-based movement"/>
    <property type="evidence" value="ECO:0000318"/>
    <property type="project" value="GO_Central"/>
</dbReference>
<evidence type="ECO:0000256" key="2">
    <source>
        <dbReference type="SAM" id="MobiDB-lite"/>
    </source>
</evidence>
<accession>A0A9J7LLJ6</accession>
<gene>
    <name evidence="4 5" type="primary">LOC118421714</name>
</gene>
<evidence type="ECO:0000313" key="5">
    <source>
        <dbReference type="RefSeq" id="XP_035685087.1"/>
    </source>
</evidence>
<dbReference type="PANTHER" id="PTHR15605:SF2">
    <property type="entry name" value="KINESIN-ASSOCIATED PROTEIN 3"/>
    <property type="match status" value="1"/>
</dbReference>
<feature type="region of interest" description="Disordered" evidence="2">
    <location>
        <begin position="100"/>
        <end position="121"/>
    </location>
</feature>
<feature type="compositionally biased region" description="Basic and acidic residues" evidence="2">
    <location>
        <begin position="100"/>
        <end position="111"/>
    </location>
</feature>
<name>A0A9J7LLJ6_BRAFL</name>
<dbReference type="GO" id="GO:0016939">
    <property type="term" value="C:kinesin II complex"/>
    <property type="evidence" value="ECO:0000318"/>
    <property type="project" value="GO_Central"/>
</dbReference>
<reference evidence="3" key="1">
    <citation type="journal article" date="2020" name="Nat. Ecol. Evol.">
        <title>Deeply conserved synteny resolves early events in vertebrate evolution.</title>
        <authorList>
            <person name="Simakov O."/>
            <person name="Marletaz F."/>
            <person name="Yue J.X."/>
            <person name="O'Connell B."/>
            <person name="Jenkins J."/>
            <person name="Brandt A."/>
            <person name="Calef R."/>
            <person name="Tung C.H."/>
            <person name="Huang T.K."/>
            <person name="Schmutz J."/>
            <person name="Satoh N."/>
            <person name="Yu J.K."/>
            <person name="Putnam N.H."/>
            <person name="Green R.E."/>
            <person name="Rokhsar D.S."/>
        </authorList>
    </citation>
    <scope>NUCLEOTIDE SEQUENCE [LARGE SCALE GENOMIC DNA]</scope>
    <source>
        <strain evidence="3">S238N-H82</strain>
    </source>
</reference>
<dbReference type="Gene3D" id="1.25.10.10">
    <property type="entry name" value="Leucine-rich Repeat Variant"/>
    <property type="match status" value="1"/>
</dbReference>
<dbReference type="SMART" id="SM00185">
    <property type="entry name" value="ARM"/>
    <property type="match status" value="4"/>
</dbReference>
<dbReference type="GO" id="GO:0005930">
    <property type="term" value="C:axoneme"/>
    <property type="evidence" value="ECO:0000318"/>
    <property type="project" value="GO_Central"/>
</dbReference>
<dbReference type="SUPFAM" id="SSF48371">
    <property type="entry name" value="ARM repeat"/>
    <property type="match status" value="1"/>
</dbReference>
<dbReference type="SMART" id="SM01297">
    <property type="entry name" value="KAP"/>
    <property type="match status" value="1"/>
</dbReference>
<dbReference type="InterPro" id="IPR008658">
    <property type="entry name" value="KAP3"/>
</dbReference>
<dbReference type="InterPro" id="IPR000225">
    <property type="entry name" value="Armadillo"/>
</dbReference>
<evidence type="ECO:0000313" key="4">
    <source>
        <dbReference type="RefSeq" id="XP_035685086.1"/>
    </source>
</evidence>
<dbReference type="Pfam" id="PF05804">
    <property type="entry name" value="KAP"/>
    <property type="match status" value="1"/>
</dbReference>
<dbReference type="GO" id="GO:0044782">
    <property type="term" value="P:cilium organization"/>
    <property type="evidence" value="ECO:0000318"/>
    <property type="project" value="GO_Central"/>
</dbReference>
<organism evidence="3 5">
    <name type="scientific">Branchiostoma floridae</name>
    <name type="common">Florida lancelet</name>
    <name type="synonym">Amphioxus</name>
    <dbReference type="NCBI Taxonomy" id="7739"/>
    <lineage>
        <taxon>Eukaryota</taxon>
        <taxon>Metazoa</taxon>
        <taxon>Chordata</taxon>
        <taxon>Cephalochordata</taxon>
        <taxon>Leptocardii</taxon>
        <taxon>Amphioxiformes</taxon>
        <taxon>Branchiostomatidae</taxon>
        <taxon>Branchiostoma</taxon>
    </lineage>
</organism>
<dbReference type="PANTHER" id="PTHR15605">
    <property type="entry name" value="KINESIN-ASSOCIATED PROTEINS"/>
    <property type="match status" value="1"/>
</dbReference>
<dbReference type="AlphaFoldDB" id="A0A9J7LLJ6"/>
<dbReference type="GeneID" id="118421714"/>
<dbReference type="OMA" id="MYELNIV"/>
<dbReference type="InterPro" id="IPR016024">
    <property type="entry name" value="ARM-type_fold"/>
</dbReference>
<proteinExistence type="predicted"/>
<dbReference type="PROSITE" id="PS50176">
    <property type="entry name" value="ARM_REPEAT"/>
    <property type="match status" value="1"/>
</dbReference>
<evidence type="ECO:0000256" key="1">
    <source>
        <dbReference type="PROSITE-ProRule" id="PRU00259"/>
    </source>
</evidence>
<reference evidence="4 5" key="2">
    <citation type="submission" date="2025-04" db="UniProtKB">
        <authorList>
            <consortium name="RefSeq"/>
        </authorList>
    </citation>
    <scope>IDENTIFICATION</scope>
    <source>
        <strain evidence="4 5">S238N-H82</strain>
        <tissue evidence="4 5">Testes</tissue>
    </source>
</reference>
<dbReference type="InterPro" id="IPR011989">
    <property type="entry name" value="ARM-like"/>
</dbReference>
<dbReference type="RefSeq" id="XP_035685086.1">
    <property type="nucleotide sequence ID" value="XM_035829193.1"/>
</dbReference>
<sequence length="816" mass="93491">MQAEDARYLKRKVKGGGIDVHPTEKALIVNYEVEATILGELGDPMLGERKECQKVIKVKHLNQNSNIALLAREIVEKCKLIHPSKLPEVEQLLYYLQNRKDAPPSPADKKGSSTFTGQLKDPPPFDGMEVDEVANINDLDDYMELLYEDVPKKVRGSALILQLSRNPDNLEELVQNENILSALARVLREDWKRSTELATNIIYVFFCFSSFSQFHPVISHYKIGALCMDIIRQELDKHDLWKSELEKKKKILEEKPDSSSTKKDYEKSLKKFESLVKKQEQLMRVSFYMLLNLAEDYKVEMKMRNKSIIQVLIRTLDRDNFELLILVVSFLKKLSIYVENKNDMAEQDVVEKLARLIPCDHEDLLNITLRLLLNLSFDTDMRGKVVKVGLLPKLTALINNENHRVVVLCILYHISMDDRCKSMFTYTDCIPVVMKMVLECPDKQVDLELVALCINLAINKRNAQLVCEGSGLKLLMKRAFKTKDPLLMKMIRNISQHDGPTKNMFVEYVADLANSIKNCEDDDFVIECLGILGNLTIPDLNYELLLQEYDLVSFIKDKLKPGNAEDDVVLETVILVGTVSTDEDCAAMLSKAGVIQQLIDLLNAKQEDDEVVLQIVYVFYQMIFHEATREVIIKDTQASAYLIDLMHDKNAEIRKVCDNTLDIIAENDEEWGKKIKLEKFRWHNSQWLEMVESRQMDDSDALMYGDEGFGPYLHEEDILDRPDLFYTHADADGMILHDGNVSPSDLLDDYGMQNGMGHPGYGRYDPGYDGPYFMMNGQPVDEYGRPAYPYEVPVDPYGRPITPADMEGEHPGYGYR</sequence>